<keyword evidence="2" id="KW-0863">Zinc-finger</keyword>
<evidence type="ECO:0000256" key="3">
    <source>
        <dbReference type="ARBA" id="ARBA00022833"/>
    </source>
</evidence>
<dbReference type="GO" id="GO:0008270">
    <property type="term" value="F:zinc ion binding"/>
    <property type="evidence" value="ECO:0007669"/>
    <property type="project" value="UniProtKB-KW"/>
</dbReference>
<keyword evidence="3" id="KW-0862">Zinc</keyword>
<proteinExistence type="predicted"/>
<dbReference type="Proteomes" id="UP000694700">
    <property type="component" value="Unplaced"/>
</dbReference>
<dbReference type="AlphaFoldDB" id="A0A8C1U5X4"/>
<reference evidence="5" key="1">
    <citation type="submission" date="2025-08" db="UniProtKB">
        <authorList>
            <consortium name="Ensembl"/>
        </authorList>
    </citation>
    <scope>IDENTIFICATION</scope>
</reference>
<dbReference type="InterPro" id="IPR027370">
    <property type="entry name" value="Znf-RING_euk"/>
</dbReference>
<dbReference type="Gene3D" id="3.30.40.10">
    <property type="entry name" value="Zinc/RING finger domain, C3HC4 (zinc finger)"/>
    <property type="match status" value="1"/>
</dbReference>
<dbReference type="InterPro" id="IPR013083">
    <property type="entry name" value="Znf_RING/FYVE/PHD"/>
</dbReference>
<feature type="domain" description="Zinc finger RING-type eukaryotic" evidence="4">
    <location>
        <begin position="24"/>
        <end position="43"/>
    </location>
</feature>
<dbReference type="SUPFAM" id="SSF57850">
    <property type="entry name" value="RING/U-box"/>
    <property type="match status" value="1"/>
</dbReference>
<accession>A0A8C1U5X4</accession>
<sequence length="50" mass="5758">MQSYHTHCRRSADMDAPGEEELKCPVCVETFTDPVRLPCGHNFWSGTWMT</sequence>
<evidence type="ECO:0000256" key="2">
    <source>
        <dbReference type="ARBA" id="ARBA00022771"/>
    </source>
</evidence>
<name>A0A8C1U5X4_CYPCA</name>
<evidence type="ECO:0000313" key="6">
    <source>
        <dbReference type="Proteomes" id="UP000694700"/>
    </source>
</evidence>
<dbReference type="Pfam" id="PF13445">
    <property type="entry name" value="zf-RING_UBOX"/>
    <property type="match status" value="1"/>
</dbReference>
<evidence type="ECO:0000313" key="5">
    <source>
        <dbReference type="Ensembl" id="ENSCCRP00015032739.1"/>
    </source>
</evidence>
<evidence type="ECO:0000259" key="4">
    <source>
        <dbReference type="Pfam" id="PF13445"/>
    </source>
</evidence>
<dbReference type="Ensembl" id="ENSCCRT00015033877.1">
    <property type="protein sequence ID" value="ENSCCRP00015032739.1"/>
    <property type="gene ID" value="ENSCCRG00015013682.1"/>
</dbReference>
<protein>
    <recommendedName>
        <fullName evidence="4">Zinc finger RING-type eukaryotic domain-containing protein</fullName>
    </recommendedName>
</protein>
<organism evidence="5 6">
    <name type="scientific">Cyprinus carpio</name>
    <name type="common">Common carp</name>
    <dbReference type="NCBI Taxonomy" id="7962"/>
    <lineage>
        <taxon>Eukaryota</taxon>
        <taxon>Metazoa</taxon>
        <taxon>Chordata</taxon>
        <taxon>Craniata</taxon>
        <taxon>Vertebrata</taxon>
        <taxon>Euteleostomi</taxon>
        <taxon>Actinopterygii</taxon>
        <taxon>Neopterygii</taxon>
        <taxon>Teleostei</taxon>
        <taxon>Ostariophysi</taxon>
        <taxon>Cypriniformes</taxon>
        <taxon>Cyprinidae</taxon>
        <taxon>Cyprininae</taxon>
        <taxon>Cyprinus</taxon>
    </lineage>
</organism>
<evidence type="ECO:0000256" key="1">
    <source>
        <dbReference type="ARBA" id="ARBA00022723"/>
    </source>
</evidence>
<keyword evidence="1" id="KW-0479">Metal-binding</keyword>